<keyword evidence="3" id="KW-1185">Reference proteome</keyword>
<name>A0AAU9KA38_9CILI</name>
<dbReference type="Proteomes" id="UP001162131">
    <property type="component" value="Unassembled WGS sequence"/>
</dbReference>
<evidence type="ECO:0000313" key="2">
    <source>
        <dbReference type="EMBL" id="CAG9335887.1"/>
    </source>
</evidence>
<comment type="caution">
    <text evidence="2">The sequence shown here is derived from an EMBL/GenBank/DDBJ whole genome shotgun (WGS) entry which is preliminary data.</text>
</comment>
<dbReference type="AlphaFoldDB" id="A0AAU9KA38"/>
<reference evidence="2" key="1">
    <citation type="submission" date="2021-09" db="EMBL/GenBank/DDBJ databases">
        <authorList>
            <consortium name="AG Swart"/>
            <person name="Singh M."/>
            <person name="Singh A."/>
            <person name="Seah K."/>
            <person name="Emmerich C."/>
        </authorList>
    </citation>
    <scope>NUCLEOTIDE SEQUENCE</scope>
    <source>
        <strain evidence="2">ATCC30299</strain>
    </source>
</reference>
<gene>
    <name evidence="2" type="ORF">BSTOLATCC_MIC65207</name>
</gene>
<proteinExistence type="predicted"/>
<evidence type="ECO:0000256" key="1">
    <source>
        <dbReference type="SAM" id="SignalP"/>
    </source>
</evidence>
<accession>A0AAU9KA38</accession>
<dbReference type="EMBL" id="CAJZBQ010000063">
    <property type="protein sequence ID" value="CAG9335887.1"/>
    <property type="molecule type" value="Genomic_DNA"/>
</dbReference>
<keyword evidence="1" id="KW-0732">Signal</keyword>
<evidence type="ECO:0000313" key="3">
    <source>
        <dbReference type="Proteomes" id="UP001162131"/>
    </source>
</evidence>
<feature type="signal peptide" evidence="1">
    <location>
        <begin position="1"/>
        <end position="23"/>
    </location>
</feature>
<organism evidence="2 3">
    <name type="scientific">Blepharisma stoltei</name>
    <dbReference type="NCBI Taxonomy" id="1481888"/>
    <lineage>
        <taxon>Eukaryota</taxon>
        <taxon>Sar</taxon>
        <taxon>Alveolata</taxon>
        <taxon>Ciliophora</taxon>
        <taxon>Postciliodesmatophora</taxon>
        <taxon>Heterotrichea</taxon>
        <taxon>Heterotrichida</taxon>
        <taxon>Blepharismidae</taxon>
        <taxon>Blepharisma</taxon>
    </lineage>
</organism>
<protein>
    <submittedName>
        <fullName evidence="2">Uncharacterized protein</fullName>
    </submittedName>
</protein>
<sequence length="139" mass="15174">MNQIWALLALFALLHSSAVPVSAGSIDIVSDESWTIEGSRYIGKSVGTWVHSAWNSIPGAKWIWKSTLIENPGGEESWVQVNWHGAKEFDIFGFPTSSLLTIAADNNFAIILNGNFVAATQDGSFGRAKTFDLHIKVQP</sequence>
<feature type="chain" id="PRO_5043314167" evidence="1">
    <location>
        <begin position="24"/>
        <end position="139"/>
    </location>
</feature>